<evidence type="ECO:0000313" key="1">
    <source>
        <dbReference type="EMBL" id="PAV93284.1"/>
    </source>
</evidence>
<protein>
    <submittedName>
        <fullName evidence="1">Uncharacterized protein</fullName>
    </submittedName>
</protein>
<name>A0A2A2M497_9BILA</name>
<evidence type="ECO:0000313" key="2">
    <source>
        <dbReference type="Proteomes" id="UP000218231"/>
    </source>
</evidence>
<keyword evidence="2" id="KW-1185">Reference proteome</keyword>
<organism evidence="1 2">
    <name type="scientific">Diploscapter pachys</name>
    <dbReference type="NCBI Taxonomy" id="2018661"/>
    <lineage>
        <taxon>Eukaryota</taxon>
        <taxon>Metazoa</taxon>
        <taxon>Ecdysozoa</taxon>
        <taxon>Nematoda</taxon>
        <taxon>Chromadorea</taxon>
        <taxon>Rhabditida</taxon>
        <taxon>Rhabditina</taxon>
        <taxon>Rhabditomorpha</taxon>
        <taxon>Rhabditoidea</taxon>
        <taxon>Rhabditidae</taxon>
        <taxon>Diploscapter</taxon>
    </lineage>
</organism>
<sequence length="136" mass="15448">MPRPRRAVQPVADAGDADVRRKAFGVHHLDRRRPQQVAAMVGEQPRVRRLAPGIAGKVFVRAELLGVDEDRCDHLRARAPRRLDQRHMARVQRAHRRHQRDGRPFGAECGDRVAQAGQVSNCLHRLPPRTMSARLL</sequence>
<accession>A0A2A2M497</accession>
<dbReference type="Proteomes" id="UP000218231">
    <property type="component" value="Unassembled WGS sequence"/>
</dbReference>
<reference evidence="1 2" key="1">
    <citation type="journal article" date="2017" name="Curr. Biol.">
        <title>Genome architecture and evolution of a unichromosomal asexual nematode.</title>
        <authorList>
            <person name="Fradin H."/>
            <person name="Zegar C."/>
            <person name="Gutwein M."/>
            <person name="Lucas J."/>
            <person name="Kovtun M."/>
            <person name="Corcoran D."/>
            <person name="Baugh L.R."/>
            <person name="Kiontke K."/>
            <person name="Gunsalus K."/>
            <person name="Fitch D.H."/>
            <person name="Piano F."/>
        </authorList>
    </citation>
    <scope>NUCLEOTIDE SEQUENCE [LARGE SCALE GENOMIC DNA]</scope>
    <source>
        <strain evidence="1">PF1309</strain>
    </source>
</reference>
<dbReference type="EMBL" id="LIAE01005512">
    <property type="protein sequence ID" value="PAV93284.1"/>
    <property type="molecule type" value="Genomic_DNA"/>
</dbReference>
<proteinExistence type="predicted"/>
<comment type="caution">
    <text evidence="1">The sequence shown here is derived from an EMBL/GenBank/DDBJ whole genome shotgun (WGS) entry which is preliminary data.</text>
</comment>
<dbReference type="AlphaFoldDB" id="A0A2A2M497"/>
<gene>
    <name evidence="1" type="ORF">WR25_24984</name>
</gene>